<dbReference type="STRING" id="1160509.A0A3N4HZ06"/>
<evidence type="ECO:0000313" key="2">
    <source>
        <dbReference type="EMBL" id="RPA77171.1"/>
    </source>
</evidence>
<keyword evidence="3" id="KW-1185">Reference proteome</keyword>
<dbReference type="PANTHER" id="PTHR36986:SF1">
    <property type="entry name" value="UPF0643 PROTEIN PB2B2.08"/>
    <property type="match status" value="1"/>
</dbReference>
<evidence type="ECO:0000313" key="3">
    <source>
        <dbReference type="Proteomes" id="UP000275078"/>
    </source>
</evidence>
<reference evidence="2 3" key="1">
    <citation type="journal article" date="2018" name="Nat. Ecol. Evol.">
        <title>Pezizomycetes genomes reveal the molecular basis of ectomycorrhizal truffle lifestyle.</title>
        <authorList>
            <person name="Murat C."/>
            <person name="Payen T."/>
            <person name="Noel B."/>
            <person name="Kuo A."/>
            <person name="Morin E."/>
            <person name="Chen J."/>
            <person name="Kohler A."/>
            <person name="Krizsan K."/>
            <person name="Balestrini R."/>
            <person name="Da Silva C."/>
            <person name="Montanini B."/>
            <person name="Hainaut M."/>
            <person name="Levati E."/>
            <person name="Barry K.W."/>
            <person name="Belfiori B."/>
            <person name="Cichocki N."/>
            <person name="Clum A."/>
            <person name="Dockter R.B."/>
            <person name="Fauchery L."/>
            <person name="Guy J."/>
            <person name="Iotti M."/>
            <person name="Le Tacon F."/>
            <person name="Lindquist E.A."/>
            <person name="Lipzen A."/>
            <person name="Malagnac F."/>
            <person name="Mello A."/>
            <person name="Molinier V."/>
            <person name="Miyauchi S."/>
            <person name="Poulain J."/>
            <person name="Riccioni C."/>
            <person name="Rubini A."/>
            <person name="Sitrit Y."/>
            <person name="Splivallo R."/>
            <person name="Traeger S."/>
            <person name="Wang M."/>
            <person name="Zifcakova L."/>
            <person name="Wipf D."/>
            <person name="Zambonelli A."/>
            <person name="Paolocci F."/>
            <person name="Nowrousian M."/>
            <person name="Ottonello S."/>
            <person name="Baldrian P."/>
            <person name="Spatafora J.W."/>
            <person name="Henrissat B."/>
            <person name="Nagy L.G."/>
            <person name="Aury J.M."/>
            <person name="Wincker P."/>
            <person name="Grigoriev I.V."/>
            <person name="Bonfante P."/>
            <person name="Martin F.M."/>
        </authorList>
    </citation>
    <scope>NUCLEOTIDE SEQUENCE [LARGE SCALE GENOMIC DNA]</scope>
    <source>
        <strain evidence="2 3">RN42</strain>
    </source>
</reference>
<dbReference type="AlphaFoldDB" id="A0A3N4HZ06"/>
<protein>
    <submittedName>
        <fullName evidence="2">Uncharacterized protein</fullName>
    </submittedName>
</protein>
<accession>A0A3N4HZ06</accession>
<dbReference type="Proteomes" id="UP000275078">
    <property type="component" value="Unassembled WGS sequence"/>
</dbReference>
<feature type="compositionally biased region" description="Low complexity" evidence="1">
    <location>
        <begin position="155"/>
        <end position="166"/>
    </location>
</feature>
<gene>
    <name evidence="2" type="ORF">BJ508DRAFT_417262</name>
</gene>
<evidence type="ECO:0000256" key="1">
    <source>
        <dbReference type="SAM" id="MobiDB-lite"/>
    </source>
</evidence>
<dbReference type="EMBL" id="ML119731">
    <property type="protein sequence ID" value="RPA77171.1"/>
    <property type="molecule type" value="Genomic_DNA"/>
</dbReference>
<proteinExistence type="predicted"/>
<feature type="region of interest" description="Disordered" evidence="1">
    <location>
        <begin position="153"/>
        <end position="181"/>
    </location>
</feature>
<organism evidence="2 3">
    <name type="scientific">Ascobolus immersus RN42</name>
    <dbReference type="NCBI Taxonomy" id="1160509"/>
    <lineage>
        <taxon>Eukaryota</taxon>
        <taxon>Fungi</taxon>
        <taxon>Dikarya</taxon>
        <taxon>Ascomycota</taxon>
        <taxon>Pezizomycotina</taxon>
        <taxon>Pezizomycetes</taxon>
        <taxon>Pezizales</taxon>
        <taxon>Ascobolaceae</taxon>
        <taxon>Ascobolus</taxon>
    </lineage>
</organism>
<dbReference type="PANTHER" id="PTHR36986">
    <property type="entry name" value="UPF0643 PROTEIN PB2B2.08"/>
    <property type="match status" value="1"/>
</dbReference>
<sequence length="260" mass="28485">MASVQTCSHAAPTFDPTGTSFPFPLLPRAHRSTGHTDIPPAQPEVLNPTITFAQDEPLPSSPTSLTDSSIPPSWDYHAHLSHSPNHLITSPYTKPPHLLDLNSIARRYALLAKALTIMKPLDRTYATTPYKEAFNWAEVVRYLRYLIKTEAVSPTSDSGFEGSGSDSETEQSDKGLEDETLGDGESWSYFVIVFRSQIQKGTSRPYLGLLDEGAHEEAVAAGGLLKYWFGVPDENGRNLATCVWRHRDDAKKGGAGPVCT</sequence>
<dbReference type="OrthoDB" id="2140489at2759"/>
<name>A0A3N4HZ06_ASCIM</name>